<feature type="region of interest" description="Disordered" evidence="3">
    <location>
        <begin position="1"/>
        <end position="137"/>
    </location>
</feature>
<evidence type="ECO:0000256" key="2">
    <source>
        <dbReference type="ARBA" id="ARBA00023043"/>
    </source>
</evidence>
<dbReference type="AlphaFoldDB" id="A0A8J1U663"/>
<dbReference type="PANTHER" id="PTHR24198:SF165">
    <property type="entry name" value="ANKYRIN REPEAT-CONTAINING PROTEIN-RELATED"/>
    <property type="match status" value="1"/>
</dbReference>
<evidence type="ECO:0000313" key="5">
    <source>
        <dbReference type="Proteomes" id="UP000749559"/>
    </source>
</evidence>
<dbReference type="EMBL" id="CAIIXF020000009">
    <property type="protein sequence ID" value="CAH1794908.1"/>
    <property type="molecule type" value="Genomic_DNA"/>
</dbReference>
<dbReference type="PANTHER" id="PTHR24198">
    <property type="entry name" value="ANKYRIN REPEAT AND PROTEIN KINASE DOMAIN-CONTAINING PROTEIN"/>
    <property type="match status" value="1"/>
</dbReference>
<dbReference type="Gene3D" id="1.25.40.20">
    <property type="entry name" value="Ankyrin repeat-containing domain"/>
    <property type="match status" value="1"/>
</dbReference>
<dbReference type="Proteomes" id="UP000749559">
    <property type="component" value="Unassembled WGS sequence"/>
</dbReference>
<gene>
    <name evidence="4" type="ORF">OFUS_LOCUS19524</name>
</gene>
<keyword evidence="5" id="KW-1185">Reference proteome</keyword>
<dbReference type="SUPFAM" id="SSF48403">
    <property type="entry name" value="Ankyrin repeat"/>
    <property type="match status" value="1"/>
</dbReference>
<keyword evidence="1" id="KW-0677">Repeat</keyword>
<feature type="compositionally biased region" description="Polar residues" evidence="3">
    <location>
        <begin position="7"/>
        <end position="61"/>
    </location>
</feature>
<proteinExistence type="predicted"/>
<dbReference type="InterPro" id="IPR036770">
    <property type="entry name" value="Ankyrin_rpt-contain_sf"/>
</dbReference>
<evidence type="ECO:0000313" key="4">
    <source>
        <dbReference type="EMBL" id="CAH1794908.1"/>
    </source>
</evidence>
<accession>A0A8J1U663</accession>
<dbReference type="InterPro" id="IPR002110">
    <property type="entry name" value="Ankyrin_rpt"/>
</dbReference>
<feature type="region of interest" description="Disordered" evidence="3">
    <location>
        <begin position="531"/>
        <end position="565"/>
    </location>
</feature>
<reference evidence="4" key="1">
    <citation type="submission" date="2022-03" db="EMBL/GenBank/DDBJ databases">
        <authorList>
            <person name="Martin C."/>
        </authorList>
    </citation>
    <scope>NUCLEOTIDE SEQUENCE</scope>
</reference>
<keyword evidence="2" id="KW-0040">ANK repeat</keyword>
<sequence>MSRLKGQRTNINSKNTDNNVAVSTNSDEATNDIMSRNNGTSSQVRRENYNTGRNIDTTQGSKRMRKGSRFPEIENTFHNNQLQAEKFPRYDQKQSGLTKGYDGRPTQRISVEENGEISRRNSSSNNSAISQKDKRVRRKLDPSRLTIMSKGLFKAVAECRFNQVKFLVNCGVKLDSRNDEGFNVLVCALHIEDDDRRDRMFRYLLKRGAECLDVDDKHNKNVLSWACSLGRSKQVEEILREYMGEIDFHVRDKSGRTPLHDAAISGDMSTVKAVLKIMEKYKISVDVSDNMGLTPYLHAKRLGHHEIVYVFEKDSGVCRSQFDTRTFRTASAWERVGQDDRKKQSQHQREQDAAAFKIRGQIPPWDKHKLSLPKLKFTMDDTMVTPSFSDSSSSKNYNLRNPKRYSQNLRQTYPDGTGNNIHLGGKGQGLNTALSILDLAQSQGKGTIADHFVQSTAIESLGSGPASSGHHAAPGGVDLTSMMVALSDQQSSAFRANVKYVRPSTPKQKLMKARQKISTLAILFGKVKPGAKGIKNKGTKTKVQTKATPPLQKQWQKPRMNKASR</sequence>
<dbReference type="Pfam" id="PF12796">
    <property type="entry name" value="Ank_2"/>
    <property type="match status" value="1"/>
</dbReference>
<dbReference type="SMART" id="SM00248">
    <property type="entry name" value="ANK"/>
    <property type="match status" value="3"/>
</dbReference>
<dbReference type="PROSITE" id="PS50088">
    <property type="entry name" value="ANK_REPEAT"/>
    <property type="match status" value="1"/>
</dbReference>
<protein>
    <submittedName>
        <fullName evidence="4">Uncharacterized protein</fullName>
    </submittedName>
</protein>
<name>A0A8J1U663_OWEFU</name>
<evidence type="ECO:0000256" key="1">
    <source>
        <dbReference type="ARBA" id="ARBA00022737"/>
    </source>
</evidence>
<organism evidence="4 5">
    <name type="scientific">Owenia fusiformis</name>
    <name type="common">Polychaete worm</name>
    <dbReference type="NCBI Taxonomy" id="6347"/>
    <lineage>
        <taxon>Eukaryota</taxon>
        <taxon>Metazoa</taxon>
        <taxon>Spiralia</taxon>
        <taxon>Lophotrochozoa</taxon>
        <taxon>Annelida</taxon>
        <taxon>Polychaeta</taxon>
        <taxon>Sedentaria</taxon>
        <taxon>Canalipalpata</taxon>
        <taxon>Sabellida</taxon>
        <taxon>Oweniida</taxon>
        <taxon>Oweniidae</taxon>
        <taxon>Owenia</taxon>
    </lineage>
</organism>
<dbReference type="PROSITE" id="PS50297">
    <property type="entry name" value="ANK_REP_REGION"/>
    <property type="match status" value="1"/>
</dbReference>
<feature type="compositionally biased region" description="Polar residues" evidence="3">
    <location>
        <begin position="541"/>
        <end position="555"/>
    </location>
</feature>
<dbReference type="OrthoDB" id="5406014at2759"/>
<evidence type="ECO:0000256" key="3">
    <source>
        <dbReference type="SAM" id="MobiDB-lite"/>
    </source>
</evidence>
<comment type="caution">
    <text evidence="4">The sequence shown here is derived from an EMBL/GenBank/DDBJ whole genome shotgun (WGS) entry which is preliminary data.</text>
</comment>